<organism evidence="1 2">
    <name type="scientific">Fusarium oxysporum f. sp. raphani</name>
    <dbReference type="NCBI Taxonomy" id="96318"/>
    <lineage>
        <taxon>Eukaryota</taxon>
        <taxon>Fungi</taxon>
        <taxon>Dikarya</taxon>
        <taxon>Ascomycota</taxon>
        <taxon>Pezizomycotina</taxon>
        <taxon>Sordariomycetes</taxon>
        <taxon>Hypocreomycetidae</taxon>
        <taxon>Hypocreales</taxon>
        <taxon>Nectriaceae</taxon>
        <taxon>Fusarium</taxon>
        <taxon>Fusarium oxysporum species complex</taxon>
    </lineage>
</organism>
<dbReference type="EMBL" id="JAELUR010000006">
    <property type="protein sequence ID" value="KAG7430256.1"/>
    <property type="molecule type" value="Genomic_DNA"/>
</dbReference>
<comment type="caution">
    <text evidence="1">The sequence shown here is derived from an EMBL/GenBank/DDBJ whole genome shotgun (WGS) entry which is preliminary data.</text>
</comment>
<dbReference type="AlphaFoldDB" id="A0A8J5PX12"/>
<accession>A0A8J5PX12</accession>
<dbReference type="Proteomes" id="UP000693942">
    <property type="component" value="Unassembled WGS sequence"/>
</dbReference>
<reference evidence="1" key="1">
    <citation type="submission" date="2021-04" db="EMBL/GenBank/DDBJ databases">
        <title>First draft genome resource for Brassicaceae pathogens Fusarium oxysporum f. sp. raphani and Fusarium oxysporum f. sp. rapae.</title>
        <authorList>
            <person name="Asai S."/>
        </authorList>
    </citation>
    <scope>NUCLEOTIDE SEQUENCE</scope>
    <source>
        <strain evidence="1">Tf1262</strain>
    </source>
</reference>
<evidence type="ECO:0000313" key="1">
    <source>
        <dbReference type="EMBL" id="KAG7430256.1"/>
    </source>
</evidence>
<sequence>MNSSLTSLIKSVWSRCSFAEYDTFGFGDIHESPPVFVDDFPNCCSLRSKDLCSQDRIQDQRGSPWLQWFLPYNRRRHRQLQTPIRLWEP</sequence>
<protein>
    <submittedName>
        <fullName evidence="1">Uncharacterized protein</fullName>
    </submittedName>
</protein>
<gene>
    <name evidence="1" type="ORF">Forpi1262_v009161</name>
</gene>
<evidence type="ECO:0000313" key="2">
    <source>
        <dbReference type="Proteomes" id="UP000693942"/>
    </source>
</evidence>
<name>A0A8J5PX12_FUSOX</name>
<proteinExistence type="predicted"/>